<comment type="similarity">
    <text evidence="1">Belongs to the carbohydrate kinase PfkB family.</text>
</comment>
<dbReference type="PROSITE" id="PS00584">
    <property type="entry name" value="PFKB_KINASES_2"/>
    <property type="match status" value="1"/>
</dbReference>
<dbReference type="Gene3D" id="3.40.1190.20">
    <property type="match status" value="1"/>
</dbReference>
<feature type="domain" description="Carbohydrate kinase PfkB" evidence="4">
    <location>
        <begin position="57"/>
        <end position="320"/>
    </location>
</feature>
<dbReference type="CDD" id="cd01168">
    <property type="entry name" value="adenosine_kinase"/>
    <property type="match status" value="1"/>
</dbReference>
<proteinExistence type="inferred from homology"/>
<dbReference type="EMBL" id="JACJHZ010000030">
    <property type="protein sequence ID" value="MBA9023129.1"/>
    <property type="molecule type" value="Genomic_DNA"/>
</dbReference>
<evidence type="ECO:0000313" key="5">
    <source>
        <dbReference type="EMBL" id="MBA9023129.1"/>
    </source>
</evidence>
<sequence length="335" mass="35763">MSQYDVLCIGNAIVDIIAQCDEAFLTDNGIIKGAMNLIDAERAELLYSRMGPAIEASGGSAGNTAAGIASFGGRSAYFGKVSRDHLGEVFTHDIRAQGVAFDTTPLEGGPLDGTPPTARSMILVTPDGERSMNTYLGACVELGPDDVEADKASGAKVTYFEGYLWDPPLAKEAIRMTAAHAHAAGREVSMTLSDSFCVDRYRAEFLELMRSGTVDIVFANSHEIKSLYETSSFDEALSLIRKDCKIAAVTRSEKGSVIVRGDETVVIQATEIRELVDTTGAGDLYAAGFLYGYTQGRSLKDCGDLGSLAAGLVIQQIGPRPRQNLKREAEQAGLL</sequence>
<evidence type="ECO:0000256" key="3">
    <source>
        <dbReference type="ARBA" id="ARBA00022777"/>
    </source>
</evidence>
<accession>A0ABR6CDM7</accession>
<dbReference type="InterPro" id="IPR052700">
    <property type="entry name" value="Carb_kinase_PfkB-like"/>
</dbReference>
<evidence type="ECO:0000313" key="6">
    <source>
        <dbReference type="Proteomes" id="UP000587524"/>
    </source>
</evidence>
<evidence type="ECO:0000259" key="4">
    <source>
        <dbReference type="Pfam" id="PF00294"/>
    </source>
</evidence>
<evidence type="ECO:0000256" key="2">
    <source>
        <dbReference type="ARBA" id="ARBA00022679"/>
    </source>
</evidence>
<gene>
    <name evidence="5" type="ORF">HNQ97_005151</name>
</gene>
<dbReference type="Pfam" id="PF00294">
    <property type="entry name" value="PfkB"/>
    <property type="match status" value="1"/>
</dbReference>
<keyword evidence="6" id="KW-1185">Reference proteome</keyword>
<keyword evidence="2" id="KW-0808">Transferase</keyword>
<dbReference type="SUPFAM" id="SSF53613">
    <property type="entry name" value="Ribokinase-like"/>
    <property type="match status" value="1"/>
</dbReference>
<organism evidence="5 6">
    <name type="scientific">Aminobacter ciceronei</name>
    <dbReference type="NCBI Taxonomy" id="150723"/>
    <lineage>
        <taxon>Bacteria</taxon>
        <taxon>Pseudomonadati</taxon>
        <taxon>Pseudomonadota</taxon>
        <taxon>Alphaproteobacteria</taxon>
        <taxon>Hyphomicrobiales</taxon>
        <taxon>Phyllobacteriaceae</taxon>
        <taxon>Aminobacter</taxon>
    </lineage>
</organism>
<comment type="caution">
    <text evidence="5">The sequence shown here is derived from an EMBL/GenBank/DDBJ whole genome shotgun (WGS) entry which is preliminary data.</text>
</comment>
<dbReference type="InterPro" id="IPR002173">
    <property type="entry name" value="Carboh/pur_kinase_PfkB_CS"/>
</dbReference>
<reference evidence="5 6" key="1">
    <citation type="submission" date="2020-08" db="EMBL/GenBank/DDBJ databases">
        <title>Genomic Encyclopedia of Type Strains, Phase IV (KMG-IV): sequencing the most valuable type-strain genomes for metagenomic binning, comparative biology and taxonomic classification.</title>
        <authorList>
            <person name="Goeker M."/>
        </authorList>
    </citation>
    <scope>NUCLEOTIDE SEQUENCE [LARGE SCALE GENOMIC DNA]</scope>
    <source>
        <strain evidence="5 6">DSM 17455</strain>
    </source>
</reference>
<evidence type="ECO:0000256" key="1">
    <source>
        <dbReference type="ARBA" id="ARBA00010688"/>
    </source>
</evidence>
<name>A0ABR6CDM7_9HYPH</name>
<keyword evidence="3 5" id="KW-0418">Kinase</keyword>
<dbReference type="PANTHER" id="PTHR43320:SF3">
    <property type="entry name" value="CARBOHYDRATE KINASE PFKB DOMAIN-CONTAINING PROTEIN"/>
    <property type="match status" value="1"/>
</dbReference>
<dbReference type="GO" id="GO:0016301">
    <property type="term" value="F:kinase activity"/>
    <property type="evidence" value="ECO:0007669"/>
    <property type="project" value="UniProtKB-KW"/>
</dbReference>
<protein>
    <submittedName>
        <fullName evidence="5">Sugar/nucleoside kinase (Ribokinase family)</fullName>
    </submittedName>
</protein>
<dbReference type="PANTHER" id="PTHR43320">
    <property type="entry name" value="SUGAR KINASE"/>
    <property type="match status" value="1"/>
</dbReference>
<dbReference type="InterPro" id="IPR011611">
    <property type="entry name" value="PfkB_dom"/>
</dbReference>
<dbReference type="RefSeq" id="WP_182575579.1">
    <property type="nucleotide sequence ID" value="NZ_JACJHY010000030.1"/>
</dbReference>
<dbReference type="InterPro" id="IPR029056">
    <property type="entry name" value="Ribokinase-like"/>
</dbReference>
<dbReference type="Proteomes" id="UP000587524">
    <property type="component" value="Unassembled WGS sequence"/>
</dbReference>